<dbReference type="InterPro" id="IPR052531">
    <property type="entry name" value="CarD-like_regulator"/>
</dbReference>
<evidence type="ECO:0000259" key="1">
    <source>
        <dbReference type="SMART" id="SM01058"/>
    </source>
</evidence>
<dbReference type="InterPro" id="IPR042215">
    <property type="entry name" value="CarD-like_C"/>
</dbReference>
<gene>
    <name evidence="2" type="ORF">ACFL27_01280</name>
</gene>
<dbReference type="InterPro" id="IPR048792">
    <property type="entry name" value="CarD_C"/>
</dbReference>
<feature type="domain" description="CarD-like/TRCF RNAP-interacting" evidence="1">
    <location>
        <begin position="1"/>
        <end position="111"/>
    </location>
</feature>
<dbReference type="PANTHER" id="PTHR38447:SF1">
    <property type="entry name" value="RNA POLYMERASE-BINDING TRANSCRIPTION FACTOR CARD"/>
    <property type="match status" value="1"/>
</dbReference>
<dbReference type="SMART" id="SM01058">
    <property type="entry name" value="CarD_TRCF"/>
    <property type="match status" value="1"/>
</dbReference>
<dbReference type="Proteomes" id="UP001594351">
    <property type="component" value="Unassembled WGS sequence"/>
</dbReference>
<dbReference type="Pfam" id="PF02559">
    <property type="entry name" value="CarD_TRCF_RID"/>
    <property type="match status" value="1"/>
</dbReference>
<keyword evidence="3" id="KW-1185">Reference proteome</keyword>
<dbReference type="Gene3D" id="1.20.58.1290">
    <property type="entry name" value="CarD-like, C-terminal domain"/>
    <property type="match status" value="1"/>
</dbReference>
<dbReference type="EMBL" id="JBHPBY010000008">
    <property type="protein sequence ID" value="MFC1848813.1"/>
    <property type="molecule type" value="Genomic_DNA"/>
</dbReference>
<accession>A0ABV6YRI2</accession>
<comment type="caution">
    <text evidence="2">The sequence shown here is derived from an EMBL/GenBank/DDBJ whole genome shotgun (WGS) entry which is preliminary data.</text>
</comment>
<evidence type="ECO:0000313" key="3">
    <source>
        <dbReference type="Proteomes" id="UP001594351"/>
    </source>
</evidence>
<dbReference type="InterPro" id="IPR003711">
    <property type="entry name" value="CarD-like/TRCF_RID"/>
</dbReference>
<name>A0ABV6YRI2_UNCC1</name>
<dbReference type="PANTHER" id="PTHR38447">
    <property type="entry name" value="TRANSCRIPTION FACTOR YDEB-RELATED"/>
    <property type="match status" value="1"/>
</dbReference>
<reference evidence="2 3" key="1">
    <citation type="submission" date="2024-09" db="EMBL/GenBank/DDBJ databases">
        <title>Laminarin stimulates single cell rates of sulfate reduction while oxygen inhibits transcriptomic activity in coastal marine sediment.</title>
        <authorList>
            <person name="Lindsay M."/>
            <person name="Orcutt B."/>
            <person name="Emerson D."/>
            <person name="Stepanauskas R."/>
            <person name="D'Angelo T."/>
        </authorList>
    </citation>
    <scope>NUCLEOTIDE SEQUENCE [LARGE SCALE GENOMIC DNA]</scope>
    <source>
        <strain evidence="2">SAG AM-311-K15</strain>
    </source>
</reference>
<dbReference type="InterPro" id="IPR036101">
    <property type="entry name" value="CarD-like/TRCF_RID_sf"/>
</dbReference>
<evidence type="ECO:0000313" key="2">
    <source>
        <dbReference type="EMBL" id="MFC1848813.1"/>
    </source>
</evidence>
<dbReference type="SUPFAM" id="SSF141259">
    <property type="entry name" value="CarD-like"/>
    <property type="match status" value="1"/>
</dbReference>
<dbReference type="Pfam" id="PF21095">
    <property type="entry name" value="CarD_C"/>
    <property type="match status" value="1"/>
</dbReference>
<dbReference type="Gene3D" id="2.40.10.170">
    <property type="match status" value="1"/>
</dbReference>
<sequence>MFCIGDSVIYPTHGLAEVEAIEEKSVLGNRTHFYVLRVQNKDMSVLVPTGNEEKIGLRAIIKPEKVPDILEILKEKPSEQTAYWHQRYSENYQKMKTGSIFETAKVFRDLIIIKKEKKLSVKETRMMENAKELLTSEMAFSLDCSCMKVEHMISIAIEENPYLQQLALP</sequence>
<protein>
    <submittedName>
        <fullName evidence="2">CarD family transcriptional regulator</fullName>
    </submittedName>
</protein>
<organism evidence="2 3">
    <name type="scientific">candidate division CSSED10-310 bacterium</name>
    <dbReference type="NCBI Taxonomy" id="2855610"/>
    <lineage>
        <taxon>Bacteria</taxon>
        <taxon>Bacteria division CSSED10-310</taxon>
    </lineage>
</organism>
<proteinExistence type="predicted"/>